<feature type="transmembrane region" description="Helical" evidence="11">
    <location>
        <begin position="133"/>
        <end position="151"/>
    </location>
</feature>
<reference evidence="12" key="1">
    <citation type="submission" date="2022-05" db="EMBL/GenBank/DDBJ databases">
        <authorList>
            <person name="Pankratov T."/>
        </authorList>
    </citation>
    <scope>NUCLEOTIDE SEQUENCE</scope>
    <source>
        <strain evidence="12">BP6-180914</strain>
    </source>
</reference>
<keyword evidence="8 11" id="KW-0472">Membrane</keyword>
<keyword evidence="6 11" id="KW-0812">Transmembrane</keyword>
<dbReference type="InterPro" id="IPR001851">
    <property type="entry name" value="ABC_transp_permease"/>
</dbReference>
<evidence type="ECO:0000256" key="11">
    <source>
        <dbReference type="SAM" id="Phobius"/>
    </source>
</evidence>
<sequence>MSGNGQAAALRGVGGWRRAVPPQFLMIVPATLLLYAISLVVAPGSVAPSSLLTVLCFASILALAALGQTLVIQQGGLDLSVPGVISLAAVLVTKFPAGDNAVLALWIAAALASGLLSGLLCGVAITRFRVTPLVATLAVNALLYGTVLYLTKGTSTEAVPSGLGTFAVGRTIGVPNLAWFALVVVTLAEVVVRATVMGRRFVAVGVSARAARAAALPVTSTKIITYGVAGVAYALAGVLLAGYLGVPSLLVGQTYLLPTITVVVLGGTSLTGGAGSVAATAIGAIFLVQLQQVIIGMGAPTSAQFIIQAAIILLGMALRAVPWRIGAGGLRARVAGQRALRPGG</sequence>
<dbReference type="Proteomes" id="UP001165667">
    <property type="component" value="Unassembled WGS sequence"/>
</dbReference>
<organism evidence="12 13">
    <name type="scientific">Lichenifustis flavocetrariae</name>
    <dbReference type="NCBI Taxonomy" id="2949735"/>
    <lineage>
        <taxon>Bacteria</taxon>
        <taxon>Pseudomonadati</taxon>
        <taxon>Pseudomonadota</taxon>
        <taxon>Alphaproteobacteria</taxon>
        <taxon>Hyphomicrobiales</taxon>
        <taxon>Lichenihabitantaceae</taxon>
        <taxon>Lichenifustis</taxon>
    </lineage>
</organism>
<proteinExistence type="predicted"/>
<dbReference type="Pfam" id="PF02653">
    <property type="entry name" value="BPD_transp_2"/>
    <property type="match status" value="1"/>
</dbReference>
<gene>
    <name evidence="12" type="ORF">M8523_24580</name>
</gene>
<evidence type="ECO:0000256" key="10">
    <source>
        <dbReference type="ARBA" id="ARBA00039382"/>
    </source>
</evidence>
<evidence type="ECO:0000256" key="2">
    <source>
        <dbReference type="ARBA" id="ARBA00011262"/>
    </source>
</evidence>
<dbReference type="GO" id="GO:0022857">
    <property type="term" value="F:transmembrane transporter activity"/>
    <property type="evidence" value="ECO:0007669"/>
    <property type="project" value="InterPro"/>
</dbReference>
<keyword evidence="5" id="KW-0997">Cell inner membrane</keyword>
<dbReference type="EMBL" id="JAMOIM010000022">
    <property type="protein sequence ID" value="MCW6511183.1"/>
    <property type="molecule type" value="Genomic_DNA"/>
</dbReference>
<accession>A0AA41Z632</accession>
<evidence type="ECO:0000256" key="4">
    <source>
        <dbReference type="ARBA" id="ARBA00022475"/>
    </source>
</evidence>
<feature type="transmembrane region" description="Helical" evidence="11">
    <location>
        <begin position="103"/>
        <end position="126"/>
    </location>
</feature>
<evidence type="ECO:0000256" key="5">
    <source>
        <dbReference type="ARBA" id="ARBA00022519"/>
    </source>
</evidence>
<feature type="transmembrane region" description="Helical" evidence="11">
    <location>
        <begin position="277"/>
        <end position="299"/>
    </location>
</feature>
<evidence type="ECO:0000256" key="6">
    <source>
        <dbReference type="ARBA" id="ARBA00022692"/>
    </source>
</evidence>
<dbReference type="PANTHER" id="PTHR32196">
    <property type="entry name" value="ABC TRANSPORTER PERMEASE PROTEIN YPHD-RELATED-RELATED"/>
    <property type="match status" value="1"/>
</dbReference>
<feature type="transmembrane region" description="Helical" evidence="11">
    <location>
        <begin position="24"/>
        <end position="45"/>
    </location>
</feature>
<keyword evidence="4" id="KW-1003">Cell membrane</keyword>
<name>A0AA41Z632_9HYPH</name>
<keyword evidence="7 11" id="KW-1133">Transmembrane helix</keyword>
<feature type="transmembrane region" description="Helical" evidence="11">
    <location>
        <begin position="51"/>
        <end position="72"/>
    </location>
</feature>
<evidence type="ECO:0000313" key="13">
    <source>
        <dbReference type="Proteomes" id="UP001165667"/>
    </source>
</evidence>
<comment type="caution">
    <text evidence="12">The sequence shown here is derived from an EMBL/GenBank/DDBJ whole genome shotgun (WGS) entry which is preliminary data.</text>
</comment>
<feature type="transmembrane region" description="Helical" evidence="11">
    <location>
        <begin position="305"/>
        <end position="323"/>
    </location>
</feature>
<feature type="transmembrane region" description="Helical" evidence="11">
    <location>
        <begin position="171"/>
        <end position="192"/>
    </location>
</feature>
<comment type="subcellular location">
    <subcellularLocation>
        <location evidence="1">Cell membrane</location>
        <topology evidence="1">Multi-pass membrane protein</topology>
    </subcellularLocation>
</comment>
<evidence type="ECO:0000313" key="12">
    <source>
        <dbReference type="EMBL" id="MCW6511183.1"/>
    </source>
</evidence>
<keyword evidence="3" id="KW-0813">Transport</keyword>
<dbReference type="PANTHER" id="PTHR32196:SF29">
    <property type="entry name" value="AUTOINDUCER 2 IMPORT SYSTEM PERMEASE PROTEIN LSRC"/>
    <property type="match status" value="1"/>
</dbReference>
<evidence type="ECO:0000256" key="8">
    <source>
        <dbReference type="ARBA" id="ARBA00023136"/>
    </source>
</evidence>
<dbReference type="GO" id="GO:0005886">
    <property type="term" value="C:plasma membrane"/>
    <property type="evidence" value="ECO:0007669"/>
    <property type="project" value="UniProtKB-SubCell"/>
</dbReference>
<dbReference type="CDD" id="cd06579">
    <property type="entry name" value="TM_PBP1_transp_AraH_like"/>
    <property type="match status" value="1"/>
</dbReference>
<dbReference type="RefSeq" id="WP_282587562.1">
    <property type="nucleotide sequence ID" value="NZ_JAMOIM010000022.1"/>
</dbReference>
<evidence type="ECO:0000256" key="9">
    <source>
        <dbReference type="ARBA" id="ARBA00025439"/>
    </source>
</evidence>
<protein>
    <recommendedName>
        <fullName evidence="10">Autoinducer 2 import system permease protein LsrC</fullName>
    </recommendedName>
</protein>
<comment type="function">
    <text evidence="9">Part of the ABC transporter complex LsrABCD involved in autoinducer 2 (AI-2) import. Probably responsible for the translocation of the substrate across the membrane.</text>
</comment>
<keyword evidence="13" id="KW-1185">Reference proteome</keyword>
<feature type="transmembrane region" description="Helical" evidence="11">
    <location>
        <begin position="250"/>
        <end position="270"/>
    </location>
</feature>
<evidence type="ECO:0000256" key="1">
    <source>
        <dbReference type="ARBA" id="ARBA00004651"/>
    </source>
</evidence>
<comment type="subunit">
    <text evidence="2">The complex is composed of two ATP-binding proteins (LsrA), two transmembrane proteins (LsrC and LsrD) and a solute-binding protein (LsrB).</text>
</comment>
<evidence type="ECO:0000256" key="3">
    <source>
        <dbReference type="ARBA" id="ARBA00022448"/>
    </source>
</evidence>
<feature type="transmembrane region" description="Helical" evidence="11">
    <location>
        <begin position="223"/>
        <end position="244"/>
    </location>
</feature>
<evidence type="ECO:0000256" key="7">
    <source>
        <dbReference type="ARBA" id="ARBA00022989"/>
    </source>
</evidence>
<dbReference type="AlphaFoldDB" id="A0AA41Z632"/>